<keyword evidence="1" id="KW-0812">Transmembrane</keyword>
<keyword evidence="1" id="KW-1133">Transmembrane helix</keyword>
<sequence length="27" mass="3221">MQCALRDFLIEIIVSFFFVNQLLILFS</sequence>
<organism evidence="2">
    <name type="scientific">Anguilla anguilla</name>
    <name type="common">European freshwater eel</name>
    <name type="synonym">Muraena anguilla</name>
    <dbReference type="NCBI Taxonomy" id="7936"/>
    <lineage>
        <taxon>Eukaryota</taxon>
        <taxon>Metazoa</taxon>
        <taxon>Chordata</taxon>
        <taxon>Craniata</taxon>
        <taxon>Vertebrata</taxon>
        <taxon>Euteleostomi</taxon>
        <taxon>Actinopterygii</taxon>
        <taxon>Neopterygii</taxon>
        <taxon>Teleostei</taxon>
        <taxon>Anguilliformes</taxon>
        <taxon>Anguillidae</taxon>
        <taxon>Anguilla</taxon>
    </lineage>
</organism>
<keyword evidence="1" id="KW-0472">Membrane</keyword>
<dbReference type="AlphaFoldDB" id="A0A0E9TE95"/>
<accession>A0A0E9TE95</accession>
<evidence type="ECO:0000256" key="1">
    <source>
        <dbReference type="SAM" id="Phobius"/>
    </source>
</evidence>
<name>A0A0E9TE95_ANGAN</name>
<reference evidence="2" key="2">
    <citation type="journal article" date="2015" name="Fish Shellfish Immunol.">
        <title>Early steps in the European eel (Anguilla anguilla)-Vibrio vulnificus interaction in the gills: Role of the RtxA13 toxin.</title>
        <authorList>
            <person name="Callol A."/>
            <person name="Pajuelo D."/>
            <person name="Ebbesson L."/>
            <person name="Teles M."/>
            <person name="MacKenzie S."/>
            <person name="Amaro C."/>
        </authorList>
    </citation>
    <scope>NUCLEOTIDE SEQUENCE</scope>
</reference>
<protein>
    <submittedName>
        <fullName evidence="2">Uncharacterized protein</fullName>
    </submittedName>
</protein>
<proteinExistence type="predicted"/>
<reference evidence="2" key="1">
    <citation type="submission" date="2014-11" db="EMBL/GenBank/DDBJ databases">
        <authorList>
            <person name="Amaro Gonzalez C."/>
        </authorList>
    </citation>
    <scope>NUCLEOTIDE SEQUENCE</scope>
</reference>
<evidence type="ECO:0000313" key="2">
    <source>
        <dbReference type="EMBL" id="JAH51063.1"/>
    </source>
</evidence>
<dbReference type="EMBL" id="GBXM01057514">
    <property type="protein sequence ID" value="JAH51063.1"/>
    <property type="molecule type" value="Transcribed_RNA"/>
</dbReference>
<feature type="transmembrane region" description="Helical" evidence="1">
    <location>
        <begin position="7"/>
        <end position="26"/>
    </location>
</feature>